<dbReference type="Proteomes" id="UP000198757">
    <property type="component" value="Unassembled WGS sequence"/>
</dbReference>
<name>A0A1G6SI12_NIADE</name>
<feature type="domain" description="YokE-like PH" evidence="2">
    <location>
        <begin position="29"/>
        <end position="124"/>
    </location>
</feature>
<gene>
    <name evidence="3" type="ORF">SAMN04487894_106241</name>
</gene>
<evidence type="ECO:0000259" key="1">
    <source>
        <dbReference type="Pfam" id="PF09851"/>
    </source>
</evidence>
<evidence type="ECO:0000313" key="4">
    <source>
        <dbReference type="Proteomes" id="UP000198757"/>
    </source>
</evidence>
<proteinExistence type="predicted"/>
<dbReference type="Pfam" id="PF14470">
    <property type="entry name" value="bPH_3"/>
    <property type="match status" value="1"/>
</dbReference>
<dbReference type="OrthoDB" id="669357at2"/>
<sequence>MIANLKKFLNEDQDSRAIEKVAEKLNELLMKDEELEYIAVQRKPAVNLSPDCIALTNKRVIFCRPKTFGLSMEFQDYVWKDIYDCHMKEGILGAEFSLRTVNRQTNKIDYLPKAQARKLYTIAQEQEEKQRAYRRQLELEDKRAAAGNISVTTGAQPQQAATPQTDDPLSALQKLKTLLDNNLIEQSEFDAKKAEILSRL</sequence>
<dbReference type="InterPro" id="IPR018649">
    <property type="entry name" value="SHOCT"/>
</dbReference>
<dbReference type="InterPro" id="IPR039519">
    <property type="entry name" value="YokE-like_PH"/>
</dbReference>
<evidence type="ECO:0000313" key="3">
    <source>
        <dbReference type="EMBL" id="SDD16590.1"/>
    </source>
</evidence>
<evidence type="ECO:0000259" key="2">
    <source>
        <dbReference type="Pfam" id="PF14470"/>
    </source>
</evidence>
<dbReference type="EMBL" id="FMZO01000006">
    <property type="protein sequence ID" value="SDD16590.1"/>
    <property type="molecule type" value="Genomic_DNA"/>
</dbReference>
<dbReference type="AlphaFoldDB" id="A0A1G6SI12"/>
<protein>
    <submittedName>
        <fullName evidence="3">Short C-terminal domain-containing protein</fullName>
    </submittedName>
</protein>
<organism evidence="3 4">
    <name type="scientific">Niabella drilacis (strain DSM 25811 / CCM 8410 / CCUG 62505 / LMG 26954 / E90)</name>
    <dbReference type="NCBI Taxonomy" id="1285928"/>
    <lineage>
        <taxon>Bacteria</taxon>
        <taxon>Pseudomonadati</taxon>
        <taxon>Bacteroidota</taxon>
        <taxon>Chitinophagia</taxon>
        <taxon>Chitinophagales</taxon>
        <taxon>Chitinophagaceae</taxon>
        <taxon>Niabella</taxon>
    </lineage>
</organism>
<keyword evidence="4" id="KW-1185">Reference proteome</keyword>
<feature type="domain" description="SHOCT" evidence="1">
    <location>
        <begin position="171"/>
        <end position="197"/>
    </location>
</feature>
<dbReference type="Pfam" id="PF09851">
    <property type="entry name" value="SHOCT"/>
    <property type="match status" value="1"/>
</dbReference>
<accession>A0A1G6SI12</accession>
<reference evidence="4" key="1">
    <citation type="submission" date="2016-10" db="EMBL/GenBank/DDBJ databases">
        <authorList>
            <person name="Varghese N."/>
            <person name="Submissions S."/>
        </authorList>
    </citation>
    <scope>NUCLEOTIDE SEQUENCE [LARGE SCALE GENOMIC DNA]</scope>
    <source>
        <strain evidence="4">DSM 25811 / CCM 8410 / LMG 26954 / E90</strain>
    </source>
</reference>